<dbReference type="RefSeq" id="WP_047208884.1">
    <property type="nucleotide sequence ID" value="NZ_LBKL01000011.1"/>
</dbReference>
<dbReference type="EMBL" id="LBKL01000011">
    <property type="protein sequence ID" value="KLL45490.1"/>
    <property type="molecule type" value="Genomic_DNA"/>
</dbReference>
<keyword evidence="1" id="KW-0175">Coiled coil</keyword>
<evidence type="ECO:0000256" key="1">
    <source>
        <dbReference type="SAM" id="Coils"/>
    </source>
</evidence>
<evidence type="ECO:0000313" key="3">
    <source>
        <dbReference type="Proteomes" id="UP000035346"/>
    </source>
</evidence>
<sequence length="132" mass="15237">MSNMINLNLDNNIIPVNFWAFTLDYRASDTKEAEMVNKAKELKEKANKLDALEKQVEKDESKEFELRSGIKEILDDVFNTMFDNADAPKKIYAACGENTWTYLNAFLQVGDNLVEIKEKKANDETFQKYLAK</sequence>
<organism evidence="2 3">
    <name type="scientific">Streptococcus agalactiae</name>
    <dbReference type="NCBI Taxonomy" id="1311"/>
    <lineage>
        <taxon>Bacteria</taxon>
        <taxon>Bacillati</taxon>
        <taxon>Bacillota</taxon>
        <taxon>Bacilli</taxon>
        <taxon>Lactobacillales</taxon>
        <taxon>Streptococcaceae</taxon>
        <taxon>Streptococcus</taxon>
    </lineage>
</organism>
<dbReference type="AlphaFoldDB" id="A0A837L285"/>
<feature type="coiled-coil region" evidence="1">
    <location>
        <begin position="32"/>
        <end position="62"/>
    </location>
</feature>
<proteinExistence type="predicted"/>
<gene>
    <name evidence="2" type="ORF">WA04_00785</name>
</gene>
<reference evidence="2 3" key="1">
    <citation type="journal article" date="2015" name="PLoS ONE">
        <title>Genomic analysis reveals the molecular basis for capsule loss in the group B streptococcus population.</title>
        <authorList>
            <consortium name="DEVANI Consortium"/>
            <person name="Rosini R."/>
            <person name="Campisi E."/>
            <person name="De Chiara M."/>
            <person name="Tettelin H."/>
            <person name="Rinaudo D."/>
            <person name="Toniolo C."/>
            <person name="Metruccio M."/>
            <person name="Guidotti S."/>
            <person name="Sorensen U.B."/>
            <person name="Kilian M."/>
            <person name="Ramirez M."/>
            <person name="Janulczyk R."/>
            <person name="Donati C."/>
            <person name="Grandi G."/>
            <person name="Margarit I."/>
        </authorList>
    </citation>
    <scope>NUCLEOTIDE SEQUENCE [LARGE SCALE GENOMIC DNA]</scope>
    <source>
        <strain evidence="2 3">DK-B-USS-215</strain>
    </source>
</reference>
<comment type="caution">
    <text evidence="2">The sequence shown here is derived from an EMBL/GenBank/DDBJ whole genome shotgun (WGS) entry which is preliminary data.</text>
</comment>
<dbReference type="Proteomes" id="UP000035346">
    <property type="component" value="Unassembled WGS sequence"/>
</dbReference>
<name>A0A837L285_STRAG</name>
<protein>
    <submittedName>
        <fullName evidence="2">Uncharacterized protein</fullName>
    </submittedName>
</protein>
<evidence type="ECO:0000313" key="2">
    <source>
        <dbReference type="EMBL" id="KLL45490.1"/>
    </source>
</evidence>
<accession>A0A837L285</accession>